<sequence length="46" mass="5488">MNATNSSTPMDRDCFQEAWDFGTEEGGGDETREWEMMNRYYTHWCT</sequence>
<keyword evidence="1" id="KW-0560">Oxidoreductase</keyword>
<dbReference type="EMBL" id="AAOG01000001">
    <property type="protein sequence ID" value="EAR13461.1"/>
    <property type="molecule type" value="Genomic_DNA"/>
</dbReference>
<organism evidence="1 2">
    <name type="scientific">Polaribacter irgensii 23-P</name>
    <dbReference type="NCBI Taxonomy" id="313594"/>
    <lineage>
        <taxon>Bacteria</taxon>
        <taxon>Pseudomonadati</taxon>
        <taxon>Bacteroidota</taxon>
        <taxon>Flavobacteriia</taxon>
        <taxon>Flavobacteriales</taxon>
        <taxon>Flavobacteriaceae</taxon>
    </lineage>
</organism>
<name>A4BWX0_9FLAO</name>
<dbReference type="AlphaFoldDB" id="A4BWX0"/>
<dbReference type="RefSeq" id="WP_004569259.1">
    <property type="nucleotide sequence ID" value="NZ_CH724148.1"/>
</dbReference>
<dbReference type="Proteomes" id="UP000003053">
    <property type="component" value="Unassembled WGS sequence"/>
</dbReference>
<keyword evidence="2" id="KW-1185">Reference proteome</keyword>
<accession>A4BWX0</accession>
<dbReference type="HOGENOM" id="CLU_3187153_0_0_10"/>
<dbReference type="EC" id="1.3.5.1" evidence="1"/>
<comment type="caution">
    <text evidence="1">The sequence shown here is derived from an EMBL/GenBank/DDBJ whole genome shotgun (WGS) entry which is preliminary data.</text>
</comment>
<evidence type="ECO:0000313" key="2">
    <source>
        <dbReference type="Proteomes" id="UP000003053"/>
    </source>
</evidence>
<protein>
    <submittedName>
        <fullName evidence="1">Succinate dehydrogenase</fullName>
        <ecNumber evidence="1">1.3.5.1</ecNumber>
    </submittedName>
</protein>
<dbReference type="GO" id="GO:0008177">
    <property type="term" value="F:succinate dehydrogenase (quinone) activity"/>
    <property type="evidence" value="ECO:0007669"/>
    <property type="project" value="UniProtKB-EC"/>
</dbReference>
<evidence type="ECO:0000313" key="1">
    <source>
        <dbReference type="EMBL" id="EAR13461.1"/>
    </source>
</evidence>
<reference evidence="1 2" key="1">
    <citation type="submission" date="2006-02" db="EMBL/GenBank/DDBJ databases">
        <authorList>
            <person name="Murray A."/>
            <person name="Staley J."/>
            <person name="Ferriera S."/>
            <person name="Johnson J."/>
            <person name="Kravitz S."/>
            <person name="Halpern A."/>
            <person name="Remington K."/>
            <person name="Beeson K."/>
            <person name="Tran B."/>
            <person name="Rogers Y.-H."/>
            <person name="Friedman R."/>
            <person name="Venter J.C."/>
        </authorList>
    </citation>
    <scope>NUCLEOTIDE SEQUENCE [LARGE SCALE GENOMIC DNA]</scope>
    <source>
        <strain evidence="1 2">23-P</strain>
    </source>
</reference>
<proteinExistence type="predicted"/>
<gene>
    <name evidence="1" type="ORF">PI23P_03167</name>
</gene>